<proteinExistence type="predicted"/>
<dbReference type="Gene3D" id="3.10.28.10">
    <property type="entry name" value="Homing endonucleases"/>
    <property type="match status" value="1"/>
</dbReference>
<dbReference type="InterPro" id="IPR004860">
    <property type="entry name" value="LAGLIDADG_dom"/>
</dbReference>
<dbReference type="AlphaFoldDB" id="A0A2M7D859"/>
<dbReference type="Pfam" id="PF14528">
    <property type="entry name" value="LAGLIDADG_3"/>
    <property type="match status" value="2"/>
</dbReference>
<protein>
    <recommendedName>
        <fullName evidence="1">Homing endonuclease LAGLIDADG domain-containing protein</fullName>
    </recommendedName>
</protein>
<organism evidence="2 3">
    <name type="scientific">Candidatus Nealsonbacteria bacterium CG02_land_8_20_14_3_00_40_11</name>
    <dbReference type="NCBI Taxonomy" id="1974700"/>
    <lineage>
        <taxon>Bacteria</taxon>
        <taxon>Candidatus Nealsoniibacteriota</taxon>
    </lineage>
</organism>
<reference evidence="3" key="1">
    <citation type="submission" date="2017-09" db="EMBL/GenBank/DDBJ databases">
        <title>Depth-based differentiation of microbial function through sediment-hosted aquifers and enrichment of novel symbionts in the deep terrestrial subsurface.</title>
        <authorList>
            <person name="Probst A.J."/>
            <person name="Ladd B."/>
            <person name="Jarett J.K."/>
            <person name="Geller-Mcgrath D.E."/>
            <person name="Sieber C.M.K."/>
            <person name="Emerson J.B."/>
            <person name="Anantharaman K."/>
            <person name="Thomas B.C."/>
            <person name="Malmstrom R."/>
            <person name="Stieglmeier M."/>
            <person name="Klingl A."/>
            <person name="Woyke T."/>
            <person name="Ryan C.M."/>
            <person name="Banfield J.F."/>
        </authorList>
    </citation>
    <scope>NUCLEOTIDE SEQUENCE [LARGE SCALE GENOMIC DNA]</scope>
</reference>
<feature type="domain" description="Homing endonuclease LAGLIDADG" evidence="1">
    <location>
        <begin position="111"/>
        <end position="182"/>
    </location>
</feature>
<comment type="caution">
    <text evidence="2">The sequence shown here is derived from an EMBL/GenBank/DDBJ whole genome shotgun (WGS) entry which is preliminary data.</text>
</comment>
<dbReference type="SUPFAM" id="SSF55608">
    <property type="entry name" value="Homing endonucleases"/>
    <property type="match status" value="2"/>
</dbReference>
<name>A0A2M7D859_9BACT</name>
<dbReference type="EMBL" id="PEUA01000027">
    <property type="protein sequence ID" value="PIV43072.1"/>
    <property type="molecule type" value="Genomic_DNA"/>
</dbReference>
<feature type="domain" description="Homing endonuclease LAGLIDADG" evidence="1">
    <location>
        <begin position="14"/>
        <end position="71"/>
    </location>
</feature>
<gene>
    <name evidence="2" type="ORF">COS26_01230</name>
</gene>
<evidence type="ECO:0000259" key="1">
    <source>
        <dbReference type="Pfam" id="PF14528"/>
    </source>
</evidence>
<accession>A0A2M7D859</accession>
<evidence type="ECO:0000313" key="2">
    <source>
        <dbReference type="EMBL" id="PIV43072.1"/>
    </source>
</evidence>
<dbReference type="InterPro" id="IPR027434">
    <property type="entry name" value="Homing_endonucl"/>
</dbReference>
<sequence>MDLKLKVKIKWSPKFAYAIGLIATDGNLSIDGRHIIFTSKDLQLVKLFEDCLRREIGIKKKTRSTEKIKKYFYVQFSDVRFYDFLLGLGITPRKSKTIGSIRIPKKFFFDFLRGCFDGDGSFFSYYDPRWPKSFMFYTTFVSASKEFINWLRKNLKKYIGINGHITQDGNNIAYQLKYAKKESRILIPKLYYRKNLPILKRKFLKIVTALRAGGEIGKHATLRGW</sequence>
<dbReference type="Proteomes" id="UP000230304">
    <property type="component" value="Unassembled WGS sequence"/>
</dbReference>
<dbReference type="GO" id="GO:0004519">
    <property type="term" value="F:endonuclease activity"/>
    <property type="evidence" value="ECO:0007669"/>
    <property type="project" value="InterPro"/>
</dbReference>
<evidence type="ECO:0000313" key="3">
    <source>
        <dbReference type="Proteomes" id="UP000230304"/>
    </source>
</evidence>